<name>A0A942I3T7_9HYPH</name>
<gene>
    <name evidence="6" type="ORF">KEU06_24595</name>
</gene>
<dbReference type="Gene3D" id="3.40.190.10">
    <property type="entry name" value="Periplasmic binding protein-like II"/>
    <property type="match status" value="2"/>
</dbReference>
<dbReference type="Gene3D" id="1.10.10.10">
    <property type="entry name" value="Winged helix-like DNA-binding domain superfamily/Winged helix DNA-binding domain"/>
    <property type="match status" value="1"/>
</dbReference>
<keyword evidence="7" id="KW-1185">Reference proteome</keyword>
<dbReference type="Proteomes" id="UP000680348">
    <property type="component" value="Unassembled WGS sequence"/>
</dbReference>
<organism evidence="6 7">
    <name type="scientific">Pseudaminobacter soli</name>
    <name type="common">ex Zhang et al. 2022</name>
    <dbReference type="NCBI Taxonomy" id="2831468"/>
    <lineage>
        <taxon>Bacteria</taxon>
        <taxon>Pseudomonadati</taxon>
        <taxon>Pseudomonadota</taxon>
        <taxon>Alphaproteobacteria</taxon>
        <taxon>Hyphomicrobiales</taxon>
        <taxon>Phyllobacteriaceae</taxon>
        <taxon>Pseudaminobacter</taxon>
    </lineage>
</organism>
<dbReference type="GO" id="GO:0000976">
    <property type="term" value="F:transcription cis-regulatory region binding"/>
    <property type="evidence" value="ECO:0007669"/>
    <property type="project" value="TreeGrafter"/>
</dbReference>
<dbReference type="Pfam" id="PF00126">
    <property type="entry name" value="HTH_1"/>
    <property type="match status" value="1"/>
</dbReference>
<dbReference type="EMBL" id="JAGWCR010000016">
    <property type="protein sequence ID" value="MBS3651797.1"/>
    <property type="molecule type" value="Genomic_DNA"/>
</dbReference>
<keyword evidence="4" id="KW-0804">Transcription</keyword>
<comment type="similarity">
    <text evidence="1">Belongs to the LysR transcriptional regulatory family.</text>
</comment>
<sequence>MDIAWLSDLRALAETLNFSRAAELRNITQPAFGRRIRALEEWSGAPLVDRSTHRLKITPAGEIMLSAAKDVVQRLERAKHELDQARAASATLTFAATHALSFTFFPGWVQSLGSSTTTVPIRLLSDNMNECEKMMAEGRAQFLLCHHHPDSEIRLHETDFKHVELASDLLVPVAMRTETGAPIHRLPGTPEEPVPHIAFDEKSGMGRILAATIPARPGHLRLAPVFTSHLAMVLKALVLEGKGVAWIPESLANSELGDDGKLALAGDDEWAVAVKIVLIRPRARMTELAEQFWSTVMLARKR</sequence>
<dbReference type="InterPro" id="IPR036390">
    <property type="entry name" value="WH_DNA-bd_sf"/>
</dbReference>
<dbReference type="PRINTS" id="PR00039">
    <property type="entry name" value="HTHLYSR"/>
</dbReference>
<dbReference type="InterPro" id="IPR005119">
    <property type="entry name" value="LysR_subst-bd"/>
</dbReference>
<evidence type="ECO:0000313" key="7">
    <source>
        <dbReference type="Proteomes" id="UP000680348"/>
    </source>
</evidence>
<keyword evidence="3" id="KW-0238">DNA-binding</keyword>
<evidence type="ECO:0000256" key="3">
    <source>
        <dbReference type="ARBA" id="ARBA00023125"/>
    </source>
</evidence>
<evidence type="ECO:0000256" key="1">
    <source>
        <dbReference type="ARBA" id="ARBA00009437"/>
    </source>
</evidence>
<dbReference type="RefSeq" id="WP_188257353.1">
    <property type="nucleotide sequence ID" value="NZ_JABVCF010000016.1"/>
</dbReference>
<dbReference type="InterPro" id="IPR036388">
    <property type="entry name" value="WH-like_DNA-bd_sf"/>
</dbReference>
<evidence type="ECO:0000256" key="4">
    <source>
        <dbReference type="ARBA" id="ARBA00023163"/>
    </source>
</evidence>
<dbReference type="AlphaFoldDB" id="A0A942I3T7"/>
<dbReference type="PANTHER" id="PTHR30126:SF2">
    <property type="entry name" value="HTH-TYPE TRANSCRIPTIONAL REGULATOR YJIE"/>
    <property type="match status" value="1"/>
</dbReference>
<evidence type="ECO:0000313" key="6">
    <source>
        <dbReference type="EMBL" id="MBS3651797.1"/>
    </source>
</evidence>
<dbReference type="CDD" id="cd05466">
    <property type="entry name" value="PBP2_LTTR_substrate"/>
    <property type="match status" value="1"/>
</dbReference>
<dbReference type="PANTHER" id="PTHR30126">
    <property type="entry name" value="HTH-TYPE TRANSCRIPTIONAL REGULATOR"/>
    <property type="match status" value="1"/>
</dbReference>
<proteinExistence type="inferred from homology"/>
<dbReference type="SUPFAM" id="SSF46785">
    <property type="entry name" value="Winged helix' DNA-binding domain"/>
    <property type="match status" value="1"/>
</dbReference>
<feature type="domain" description="HTH lysR-type" evidence="5">
    <location>
        <begin position="1"/>
        <end position="58"/>
    </location>
</feature>
<dbReference type="GO" id="GO:0003700">
    <property type="term" value="F:DNA-binding transcription factor activity"/>
    <property type="evidence" value="ECO:0007669"/>
    <property type="project" value="InterPro"/>
</dbReference>
<evidence type="ECO:0000256" key="2">
    <source>
        <dbReference type="ARBA" id="ARBA00023015"/>
    </source>
</evidence>
<comment type="caution">
    <text evidence="6">The sequence shown here is derived from an EMBL/GenBank/DDBJ whole genome shotgun (WGS) entry which is preliminary data.</text>
</comment>
<dbReference type="InterPro" id="IPR000847">
    <property type="entry name" value="LysR_HTH_N"/>
</dbReference>
<keyword evidence="2" id="KW-0805">Transcription regulation</keyword>
<accession>A0A942I3T7</accession>
<protein>
    <submittedName>
        <fullName evidence="6">LysR family transcriptional regulator</fullName>
    </submittedName>
</protein>
<reference evidence="6" key="1">
    <citation type="submission" date="2021-04" db="EMBL/GenBank/DDBJ databases">
        <title>Pseudaminobacter soli sp. nov., isolated from paddy soil contaminated by heavy metals.</title>
        <authorList>
            <person name="Zhang K."/>
        </authorList>
    </citation>
    <scope>NUCLEOTIDE SEQUENCE</scope>
    <source>
        <strain evidence="6">19-2017</strain>
    </source>
</reference>
<evidence type="ECO:0000259" key="5">
    <source>
        <dbReference type="PROSITE" id="PS50931"/>
    </source>
</evidence>
<dbReference type="SUPFAM" id="SSF53850">
    <property type="entry name" value="Periplasmic binding protein-like II"/>
    <property type="match status" value="1"/>
</dbReference>
<dbReference type="PROSITE" id="PS50931">
    <property type="entry name" value="HTH_LYSR"/>
    <property type="match status" value="1"/>
</dbReference>
<dbReference type="Pfam" id="PF03466">
    <property type="entry name" value="LysR_substrate"/>
    <property type="match status" value="1"/>
</dbReference>